<accession>A0A9P6KJD0</accession>
<sequence>MMMSRLLTISTIVAAVLALPEATSKQIPAGCASYPSYNADTGEAGVFLVKVVHSEKPAIEGFSDTSDYSVGIGAQGRPYMRWGYLTIPSRNDIAKTGLKCSGGILRAWVDAELTAAGTPTNVQWAPLALSPYADGGVLLYKIEGDEVRVYEHYIEEEKQPGLFLGGYDDSATWGLKYVAPHATDPDGNYQMRLIRTTEAVGVNETRGLVKIEGF</sequence>
<keyword evidence="1" id="KW-0732">Signal</keyword>
<dbReference type="EMBL" id="WJXW01000017">
    <property type="protein sequence ID" value="KAF9729248.1"/>
    <property type="molecule type" value="Genomic_DNA"/>
</dbReference>
<keyword evidence="3" id="KW-1185">Reference proteome</keyword>
<protein>
    <submittedName>
        <fullName evidence="2">Uncharacterized protein</fullName>
    </submittedName>
</protein>
<gene>
    <name evidence="2" type="ORF">PMIN01_12938</name>
</gene>
<reference evidence="2" key="1">
    <citation type="journal article" date="2020" name="Mol. Plant Microbe Interact.">
        <title>Genome Sequence of the Biocontrol Agent Coniothyrium minitans strain Conio (IMI 134523).</title>
        <authorList>
            <person name="Patel D."/>
            <person name="Shittu T.A."/>
            <person name="Baroncelli R."/>
            <person name="Muthumeenakshi S."/>
            <person name="Osborne T.H."/>
            <person name="Janganan T.K."/>
            <person name="Sreenivasaprasad S."/>
        </authorList>
    </citation>
    <scope>NUCLEOTIDE SEQUENCE</scope>
    <source>
        <strain evidence="2">Conio</strain>
    </source>
</reference>
<dbReference type="OrthoDB" id="3545468at2759"/>
<feature type="signal peptide" evidence="1">
    <location>
        <begin position="1"/>
        <end position="18"/>
    </location>
</feature>
<feature type="chain" id="PRO_5040455951" evidence="1">
    <location>
        <begin position="19"/>
        <end position="214"/>
    </location>
</feature>
<comment type="caution">
    <text evidence="2">The sequence shown here is derived from an EMBL/GenBank/DDBJ whole genome shotgun (WGS) entry which is preliminary data.</text>
</comment>
<dbReference type="AlphaFoldDB" id="A0A9P6KJD0"/>
<evidence type="ECO:0000313" key="3">
    <source>
        <dbReference type="Proteomes" id="UP000756921"/>
    </source>
</evidence>
<organism evidence="2 3">
    <name type="scientific">Paraphaeosphaeria minitans</name>
    <dbReference type="NCBI Taxonomy" id="565426"/>
    <lineage>
        <taxon>Eukaryota</taxon>
        <taxon>Fungi</taxon>
        <taxon>Dikarya</taxon>
        <taxon>Ascomycota</taxon>
        <taxon>Pezizomycotina</taxon>
        <taxon>Dothideomycetes</taxon>
        <taxon>Pleosporomycetidae</taxon>
        <taxon>Pleosporales</taxon>
        <taxon>Massarineae</taxon>
        <taxon>Didymosphaeriaceae</taxon>
        <taxon>Paraphaeosphaeria</taxon>
    </lineage>
</organism>
<dbReference type="Proteomes" id="UP000756921">
    <property type="component" value="Unassembled WGS sequence"/>
</dbReference>
<name>A0A9P6KJD0_9PLEO</name>
<evidence type="ECO:0000256" key="1">
    <source>
        <dbReference type="SAM" id="SignalP"/>
    </source>
</evidence>
<evidence type="ECO:0000313" key="2">
    <source>
        <dbReference type="EMBL" id="KAF9729248.1"/>
    </source>
</evidence>
<proteinExistence type="predicted"/>